<keyword evidence="1 3" id="KW-0732">Signal</keyword>
<dbReference type="PROSITE" id="PS51272">
    <property type="entry name" value="SLH"/>
    <property type="match status" value="2"/>
</dbReference>
<dbReference type="EMBL" id="JACJVR010000096">
    <property type="protein sequence ID" value="MBB6694498.1"/>
    <property type="molecule type" value="Genomic_DNA"/>
</dbReference>
<dbReference type="Pfam" id="PF00395">
    <property type="entry name" value="SLH"/>
    <property type="match status" value="1"/>
</dbReference>
<evidence type="ECO:0000313" key="5">
    <source>
        <dbReference type="EMBL" id="MBB6694498.1"/>
    </source>
</evidence>
<feature type="domain" description="SLH" evidence="4">
    <location>
        <begin position="79"/>
        <end position="142"/>
    </location>
</feature>
<dbReference type="InterPro" id="IPR032812">
    <property type="entry name" value="SbsA_Ig"/>
</dbReference>
<dbReference type="Pfam" id="PF13205">
    <property type="entry name" value="Big_5"/>
    <property type="match status" value="5"/>
</dbReference>
<dbReference type="Gene3D" id="2.60.40.1220">
    <property type="match status" value="6"/>
</dbReference>
<evidence type="ECO:0000256" key="3">
    <source>
        <dbReference type="SAM" id="SignalP"/>
    </source>
</evidence>
<protein>
    <submittedName>
        <fullName evidence="5">Ig-like domain-containing protein</fullName>
    </submittedName>
</protein>
<keyword evidence="6" id="KW-1185">Reference proteome</keyword>
<reference evidence="5 6" key="1">
    <citation type="submission" date="2020-08" db="EMBL/GenBank/DDBJ databases">
        <title>Cohnella phylogeny.</title>
        <authorList>
            <person name="Dunlap C."/>
        </authorList>
    </citation>
    <scope>NUCLEOTIDE SEQUENCE [LARGE SCALE GENOMIC DNA]</scope>
    <source>
        <strain evidence="5 6">DSM 25239</strain>
    </source>
</reference>
<dbReference type="InterPro" id="IPR014755">
    <property type="entry name" value="Cu-Rt/internalin_Ig-like"/>
</dbReference>
<evidence type="ECO:0000259" key="4">
    <source>
        <dbReference type="PROSITE" id="PS51272"/>
    </source>
</evidence>
<accession>A0A841U5Z8</accession>
<dbReference type="AlphaFoldDB" id="A0A841U5Z8"/>
<feature type="signal peptide" evidence="3">
    <location>
        <begin position="1"/>
        <end position="26"/>
    </location>
</feature>
<organism evidence="5 6">
    <name type="scientific">Cohnella xylanilytica</name>
    <dbReference type="NCBI Taxonomy" id="557555"/>
    <lineage>
        <taxon>Bacteria</taxon>
        <taxon>Bacillati</taxon>
        <taxon>Bacillota</taxon>
        <taxon>Bacilli</taxon>
        <taxon>Bacillales</taxon>
        <taxon>Paenibacillaceae</taxon>
        <taxon>Cohnella</taxon>
    </lineage>
</organism>
<gene>
    <name evidence="5" type="ORF">H7B90_24185</name>
</gene>
<dbReference type="InterPro" id="IPR001119">
    <property type="entry name" value="SLH_dom"/>
</dbReference>
<proteinExistence type="predicted"/>
<evidence type="ECO:0000313" key="6">
    <source>
        <dbReference type="Proteomes" id="UP000553776"/>
    </source>
</evidence>
<evidence type="ECO:0000256" key="2">
    <source>
        <dbReference type="SAM" id="MobiDB-lite"/>
    </source>
</evidence>
<comment type="caution">
    <text evidence="5">The sequence shown here is derived from an EMBL/GenBank/DDBJ whole genome shotgun (WGS) entry which is preliminary data.</text>
</comment>
<feature type="domain" description="SLH" evidence="4">
    <location>
        <begin position="18"/>
        <end position="78"/>
    </location>
</feature>
<feature type="region of interest" description="Disordered" evidence="2">
    <location>
        <begin position="274"/>
        <end position="294"/>
    </location>
</feature>
<feature type="chain" id="PRO_5032637063" evidence="3">
    <location>
        <begin position="27"/>
        <end position="1115"/>
    </location>
</feature>
<name>A0A841U5Z8_9BACL</name>
<dbReference type="Proteomes" id="UP000553776">
    <property type="component" value="Unassembled WGS sequence"/>
</dbReference>
<evidence type="ECO:0000256" key="1">
    <source>
        <dbReference type="ARBA" id="ARBA00022729"/>
    </source>
</evidence>
<dbReference type="RefSeq" id="WP_185138463.1">
    <property type="nucleotide sequence ID" value="NZ_JACJVR010000096.1"/>
</dbReference>
<sequence length="1115" mass="120632">MNFMRKALLSLLLIALVVPVWTAAGAQTLTTEEKFQALKEKGIFTGVGDGSSRLNDPMTREQFAAVLSRLWGLEEEKPTRPTFADVLKTRWSYSSIEAVSKAGLMQGIGNGKFAPLAQVTVEQLAAVFVRAYGYEGPGATPVRGKASLWARGAVSIALDHGFIPERSDYTANATRALLVEAAYAAEQGTNVKKLSVDSVQPLSNSTIQVKLNQAVERAEVSRFSLVNEQGGSIAVLRTDLSSDGKTVTVYTGPQSPYIIHTLYIDGEGWRYTSLQDSSSGGGSDNGDNTRPRVASVTATGDRTLKIVFSESVTRSSATDPDNYEITRGDLDLRSFELDDDRRTVWISTSDQEDGYTYRLTVRGVRDLSGNVMTSRTDLTFTGNDDESRPTVKSVTNNGNNSIKVVFSEKIDSGDARDTDNYRLDNDLYVTKATLAGDGLTVTLYTNEQKNGQTYRLTIRDIADLSGNVMDTKTFEFKGLNDHDKPTVRSVTVLANSTVKVQFSEKVNESQATTKSNYSIDNGLSVLNAVLNNDGDAVILTTSKQKDGVLYNLTVKGISDLAGNVMEKQTDLYFGGLVDNTPPEVTSIKAGTKQVVLTFSERLDSASATRASNYKLDGGLGTPKSAKYDDAKRTVTLETAAQTPGAVYTVTINQVKDLSGLTIKADTRLQFVGVDSGTGASIAVQSISVVDKNTVQITFSRALYDANVAGLKLAVVKDNGGDMSNEGWQSYVSRKPDTDNVVLVQFRTEKNANPSLFQPGHAYVGEVTGVDGLRTDDGANRKPFAGTEKENPAPYASKVAAVNDRAVKVTFSEPVKGVSKDGFRILDHEGEPLKILSDNVGDPNRVVSEATLYLDDALRSGRTYKMQFRDSVTDAAGWNAIRTTEDSKPYEVPFAGTSSGNAAPRIDKVTSPDRYTFVIQFTEPVRIGDTKGFSLYNETNREEIDIGEDGYALYVPSADRTSLTVYLNSTKDQRLQSGKRYRLEFDSRHGDITDDQGEPLRGSSDPIEATFASSGTENARPSVAKVEARGTLILVTFGEAIRGYTNQTNLFDIEVGGQSVKPSSGSLQGPNAIALKVPALTSGQIGKLRVNSEGEKVIRDLNQQAPATDEVSFGVQ</sequence>